<evidence type="ECO:0000313" key="8">
    <source>
        <dbReference type="EMBL" id="BCN29618.1"/>
    </source>
</evidence>
<reference evidence="8 9" key="1">
    <citation type="submission" date="2020-11" db="EMBL/GenBank/DDBJ databases">
        <title>Draft genome sequencing of a Lachnospiraceae strain isolated from anoxic soil subjected to BSD treatment.</title>
        <authorList>
            <person name="Uek A."/>
            <person name="Tonouchi A."/>
        </authorList>
    </citation>
    <scope>NUCLEOTIDE SEQUENCE [LARGE SCALE GENOMIC DNA]</scope>
    <source>
        <strain evidence="8 9">TB5</strain>
    </source>
</reference>
<dbReference type="Gene3D" id="3.40.1170.60">
    <property type="match status" value="1"/>
</dbReference>
<dbReference type="InterPro" id="IPR001126">
    <property type="entry name" value="UmuC"/>
</dbReference>
<dbReference type="Pfam" id="PF00817">
    <property type="entry name" value="IMS"/>
    <property type="match status" value="1"/>
</dbReference>
<keyword evidence="6" id="KW-0234">DNA repair</keyword>
<evidence type="ECO:0000259" key="7">
    <source>
        <dbReference type="PROSITE" id="PS50173"/>
    </source>
</evidence>
<feature type="binding site" evidence="6">
    <location>
        <position position="113"/>
    </location>
    <ligand>
        <name>Mg(2+)</name>
        <dbReference type="ChEBI" id="CHEBI:18420"/>
    </ligand>
</feature>
<keyword evidence="6" id="KW-0479">Metal-binding</keyword>
<dbReference type="GO" id="GO:0009432">
    <property type="term" value="P:SOS response"/>
    <property type="evidence" value="ECO:0007669"/>
    <property type="project" value="TreeGrafter"/>
</dbReference>
<comment type="catalytic activity">
    <reaction evidence="6">
        <text>DNA(n) + a 2'-deoxyribonucleoside 5'-triphosphate = DNA(n+1) + diphosphate</text>
        <dbReference type="Rhea" id="RHEA:22508"/>
        <dbReference type="Rhea" id="RHEA-COMP:17339"/>
        <dbReference type="Rhea" id="RHEA-COMP:17340"/>
        <dbReference type="ChEBI" id="CHEBI:33019"/>
        <dbReference type="ChEBI" id="CHEBI:61560"/>
        <dbReference type="ChEBI" id="CHEBI:173112"/>
        <dbReference type="EC" id="2.7.7.7"/>
    </reaction>
</comment>
<dbReference type="SUPFAM" id="SSF56672">
    <property type="entry name" value="DNA/RNA polymerases"/>
    <property type="match status" value="1"/>
</dbReference>
<name>A0A7R7ID35_9FIRM</name>
<dbReference type="GO" id="GO:0006281">
    <property type="term" value="P:DNA repair"/>
    <property type="evidence" value="ECO:0007669"/>
    <property type="project" value="UniProtKB-UniRule"/>
</dbReference>
<evidence type="ECO:0000256" key="3">
    <source>
        <dbReference type="ARBA" id="ARBA00022695"/>
    </source>
</evidence>
<dbReference type="Pfam" id="PF11799">
    <property type="entry name" value="IMS_C"/>
    <property type="match status" value="1"/>
</dbReference>
<dbReference type="PROSITE" id="PS50173">
    <property type="entry name" value="UMUC"/>
    <property type="match status" value="1"/>
</dbReference>
<sequence length="427" mass="48059">MYDKLIFHVDVNSAFLSWEAAYRIHILGEISDLRDIPSAVGGDIKKRHGIILAKSTPAKKYGIQTGMTLSEALTKCSNLTVVPPHYDLYDQCSKKLLYILNQYAPIIEQYSIDEAFLDLTGTSYLHKNPIKLANEIRERIYSELGFTVNIGISTNRLLAKMASDFKKPNLVHTLFPEEIPSKMWPLPIRDLFFVGRATEKKLLSLGILTIGDLAQTDLSILKSHLKKHGEVIHSYANGIDATPIASTAPVNKGYGNSITIPYDITNYENARLVLLSLCETVSTRLRSHNVQIQLVSVELKDCNFNYYSHQRKLLSTTNITNEIFKTSCGLFKELWDGVTPIRQLGVRTSLVTDTAIRQLNLFDMNKYEKLAKLDQTVDNIRLKYGDNSIMRASFLDGNINHMSGGISPEKKKPTADGMILDNFAHKF</sequence>
<dbReference type="CDD" id="cd03586">
    <property type="entry name" value="PolY_Pol_IV_kappa"/>
    <property type="match status" value="1"/>
</dbReference>
<keyword evidence="6" id="KW-0808">Transferase</keyword>
<keyword evidence="9" id="KW-1185">Reference proteome</keyword>
<evidence type="ECO:0000256" key="1">
    <source>
        <dbReference type="ARBA" id="ARBA00010945"/>
    </source>
</evidence>
<comment type="subcellular location">
    <subcellularLocation>
        <location evidence="6">Cytoplasm</location>
    </subcellularLocation>
</comment>
<comment type="function">
    <text evidence="6">Poorly processive, error-prone DNA polymerase involved in untargeted mutagenesis. Copies undamaged DNA at stalled replication forks, which arise in vivo from mismatched or misaligned primer ends. These misaligned primers can be extended by PolIV. Exhibits no 3'-5' exonuclease (proofreading) activity. May be involved in translesional synthesis, in conjunction with the beta clamp from PolIII.</text>
</comment>
<dbReference type="RefSeq" id="WP_271714887.1">
    <property type="nucleotide sequence ID" value="NZ_AP024169.1"/>
</dbReference>
<comment type="cofactor">
    <cofactor evidence="6">
        <name>Mg(2+)</name>
        <dbReference type="ChEBI" id="CHEBI:18420"/>
    </cofactor>
    <text evidence="6">Binds 2 magnesium ions per subunit.</text>
</comment>
<dbReference type="GO" id="GO:0000287">
    <property type="term" value="F:magnesium ion binding"/>
    <property type="evidence" value="ECO:0007669"/>
    <property type="project" value="UniProtKB-UniRule"/>
</dbReference>
<evidence type="ECO:0000256" key="6">
    <source>
        <dbReference type="HAMAP-Rule" id="MF_01113"/>
    </source>
</evidence>
<dbReference type="SUPFAM" id="SSF100879">
    <property type="entry name" value="Lesion bypass DNA polymerase (Y-family), little finger domain"/>
    <property type="match status" value="1"/>
</dbReference>
<dbReference type="Gene3D" id="3.30.1490.100">
    <property type="entry name" value="DNA polymerase, Y-family, little finger domain"/>
    <property type="match status" value="1"/>
</dbReference>
<comment type="similarity">
    <text evidence="1 6">Belongs to the DNA polymerase type-Y family.</text>
</comment>
<dbReference type="Proteomes" id="UP000595897">
    <property type="component" value="Chromosome"/>
</dbReference>
<feature type="site" description="Substrate discrimination" evidence="6">
    <location>
        <position position="15"/>
    </location>
</feature>
<keyword evidence="5 6" id="KW-0239">DNA-directed DNA polymerase</keyword>
<keyword evidence="4 6" id="KW-0227">DNA damage</keyword>
<keyword evidence="2 6" id="KW-0515">Mutator protein</keyword>
<accession>A0A7R7ID35</accession>
<evidence type="ECO:0000313" key="9">
    <source>
        <dbReference type="Proteomes" id="UP000595897"/>
    </source>
</evidence>
<dbReference type="InterPro" id="IPR024728">
    <property type="entry name" value="PolY_HhH_motif"/>
</dbReference>
<keyword evidence="6" id="KW-0963">Cytoplasm</keyword>
<dbReference type="KEGG" id="ahb:bsdtb5_09130"/>
<proteinExistence type="inferred from homology"/>
<gene>
    <name evidence="6" type="primary">dinB</name>
    <name evidence="8" type="ORF">bsdtb5_09130</name>
</gene>
<dbReference type="EMBL" id="AP024169">
    <property type="protein sequence ID" value="BCN29618.1"/>
    <property type="molecule type" value="Genomic_DNA"/>
</dbReference>
<dbReference type="GO" id="GO:0006261">
    <property type="term" value="P:DNA-templated DNA replication"/>
    <property type="evidence" value="ECO:0007669"/>
    <property type="project" value="UniProtKB-UniRule"/>
</dbReference>
<dbReference type="InterPro" id="IPR022880">
    <property type="entry name" value="DNApol_IV"/>
</dbReference>
<dbReference type="PANTHER" id="PTHR11076">
    <property type="entry name" value="DNA REPAIR POLYMERASE UMUC / TRANSFERASE FAMILY MEMBER"/>
    <property type="match status" value="1"/>
</dbReference>
<dbReference type="GO" id="GO:0042276">
    <property type="term" value="P:error-prone translesion synthesis"/>
    <property type="evidence" value="ECO:0007669"/>
    <property type="project" value="TreeGrafter"/>
</dbReference>
<evidence type="ECO:0000256" key="5">
    <source>
        <dbReference type="ARBA" id="ARBA00022932"/>
    </source>
</evidence>
<feature type="domain" description="UmuC" evidence="7">
    <location>
        <begin position="6"/>
        <end position="195"/>
    </location>
</feature>
<dbReference type="PANTHER" id="PTHR11076:SF35">
    <property type="entry name" value="DNA REPAIR PROTEIN HOMOLOG YOBH"/>
    <property type="match status" value="1"/>
</dbReference>
<dbReference type="GO" id="GO:0003887">
    <property type="term" value="F:DNA-directed DNA polymerase activity"/>
    <property type="evidence" value="ECO:0007669"/>
    <property type="project" value="UniProtKB-UniRule"/>
</dbReference>
<keyword evidence="6" id="KW-0460">Magnesium</keyword>
<dbReference type="InterPro" id="IPR017961">
    <property type="entry name" value="DNA_pol_Y-fam_little_finger"/>
</dbReference>
<dbReference type="Gene3D" id="1.10.150.20">
    <property type="entry name" value="5' to 3' exonuclease, C-terminal subdomain"/>
    <property type="match status" value="1"/>
</dbReference>
<comment type="subunit">
    <text evidence="6">Monomer.</text>
</comment>
<dbReference type="InterPro" id="IPR050116">
    <property type="entry name" value="DNA_polymerase-Y"/>
</dbReference>
<dbReference type="Pfam" id="PF11798">
    <property type="entry name" value="IMS_HHH"/>
    <property type="match status" value="1"/>
</dbReference>
<dbReference type="GO" id="GO:0005829">
    <property type="term" value="C:cytosol"/>
    <property type="evidence" value="ECO:0007669"/>
    <property type="project" value="TreeGrafter"/>
</dbReference>
<keyword evidence="6" id="KW-0238">DNA-binding</keyword>
<feature type="active site" evidence="6">
    <location>
        <position position="114"/>
    </location>
</feature>
<dbReference type="EC" id="2.7.7.7" evidence="6"/>
<dbReference type="AlphaFoldDB" id="A0A7R7ID35"/>
<keyword evidence="3 6" id="KW-0548">Nucleotidyltransferase</keyword>
<keyword evidence="6" id="KW-0235">DNA replication</keyword>
<dbReference type="GO" id="GO:0003684">
    <property type="term" value="F:damaged DNA binding"/>
    <property type="evidence" value="ECO:0007669"/>
    <property type="project" value="InterPro"/>
</dbReference>
<dbReference type="InterPro" id="IPR043128">
    <property type="entry name" value="Rev_trsase/Diguanyl_cyclase"/>
</dbReference>
<dbReference type="InterPro" id="IPR036775">
    <property type="entry name" value="DNA_pol_Y-fam_lit_finger_sf"/>
</dbReference>
<dbReference type="HAMAP" id="MF_01113">
    <property type="entry name" value="DNApol_IV"/>
    <property type="match status" value="1"/>
</dbReference>
<organism evidence="8 9">
    <name type="scientific">Anaeromicropila herbilytica</name>
    <dbReference type="NCBI Taxonomy" id="2785025"/>
    <lineage>
        <taxon>Bacteria</taxon>
        <taxon>Bacillati</taxon>
        <taxon>Bacillota</taxon>
        <taxon>Clostridia</taxon>
        <taxon>Lachnospirales</taxon>
        <taxon>Lachnospiraceae</taxon>
        <taxon>Anaeromicropila</taxon>
    </lineage>
</organism>
<evidence type="ECO:0000256" key="4">
    <source>
        <dbReference type="ARBA" id="ARBA00022763"/>
    </source>
</evidence>
<protein>
    <recommendedName>
        <fullName evidence="6">DNA polymerase IV</fullName>
        <shortName evidence="6">Pol IV</shortName>
        <ecNumber evidence="6">2.7.7.7</ecNumber>
    </recommendedName>
</protein>
<dbReference type="Gene3D" id="3.30.70.270">
    <property type="match status" value="1"/>
</dbReference>
<feature type="binding site" evidence="6">
    <location>
        <position position="10"/>
    </location>
    <ligand>
        <name>Mg(2+)</name>
        <dbReference type="ChEBI" id="CHEBI:18420"/>
    </ligand>
</feature>
<evidence type="ECO:0000256" key="2">
    <source>
        <dbReference type="ARBA" id="ARBA00022457"/>
    </source>
</evidence>
<dbReference type="InterPro" id="IPR043502">
    <property type="entry name" value="DNA/RNA_pol_sf"/>
</dbReference>